<keyword evidence="3" id="KW-0808">Transferase</keyword>
<dbReference type="InterPro" id="IPR016064">
    <property type="entry name" value="NAD/diacylglycerol_kinase_sf"/>
</dbReference>
<accession>A0A0F5LUM2</accession>
<reference evidence="13 15" key="1">
    <citation type="submission" date="2015-03" db="EMBL/GenBank/DDBJ databases">
        <authorList>
            <person name="Hassan Y.I."/>
            <person name="Lepp D."/>
            <person name="Zhou T."/>
        </authorList>
    </citation>
    <scope>NUCLEOTIDE SEQUENCE [LARGE SCALE GENOMIC DNA]</scope>
    <source>
        <strain evidence="13 15">DSM 17137</strain>
    </source>
</reference>
<dbReference type="NCBIfam" id="NF009604">
    <property type="entry name" value="PRK13057.1"/>
    <property type="match status" value="1"/>
</dbReference>
<dbReference type="Pfam" id="PF19279">
    <property type="entry name" value="YegS_C"/>
    <property type="match status" value="1"/>
</dbReference>
<dbReference type="InterPro" id="IPR005218">
    <property type="entry name" value="Diacylglycerol/lipid_kinase"/>
</dbReference>
<dbReference type="GO" id="GO:0008654">
    <property type="term" value="P:phospholipid biosynthetic process"/>
    <property type="evidence" value="ECO:0007669"/>
    <property type="project" value="UniProtKB-KW"/>
</dbReference>
<dbReference type="SUPFAM" id="SSF111331">
    <property type="entry name" value="NAD kinase/diacylglycerol kinase-like"/>
    <property type="match status" value="1"/>
</dbReference>
<evidence type="ECO:0000256" key="6">
    <source>
        <dbReference type="ARBA" id="ARBA00022777"/>
    </source>
</evidence>
<evidence type="ECO:0000256" key="2">
    <source>
        <dbReference type="ARBA" id="ARBA00022516"/>
    </source>
</evidence>
<evidence type="ECO:0000313" key="16">
    <source>
        <dbReference type="Proteomes" id="UP000184533"/>
    </source>
</evidence>
<dbReference type="GO" id="GO:0005886">
    <property type="term" value="C:plasma membrane"/>
    <property type="evidence" value="ECO:0007669"/>
    <property type="project" value="TreeGrafter"/>
</dbReference>
<dbReference type="PANTHER" id="PTHR12358:SF106">
    <property type="entry name" value="LIPID KINASE YEGS"/>
    <property type="match status" value="1"/>
</dbReference>
<keyword evidence="9" id="KW-0443">Lipid metabolism</keyword>
<protein>
    <submittedName>
        <fullName evidence="13 14">Lipid kinase</fullName>
    </submittedName>
</protein>
<dbReference type="NCBIfam" id="TIGR00147">
    <property type="entry name" value="YegS/Rv2252/BmrU family lipid kinase"/>
    <property type="match status" value="1"/>
</dbReference>
<dbReference type="EMBL" id="LAJF01000041">
    <property type="protein sequence ID" value="KKB86055.1"/>
    <property type="molecule type" value="Genomic_DNA"/>
</dbReference>
<dbReference type="Pfam" id="PF00781">
    <property type="entry name" value="DAGK_cat"/>
    <property type="match status" value="1"/>
</dbReference>
<dbReference type="AlphaFoldDB" id="A0A0F5LUM2"/>
<evidence type="ECO:0000256" key="7">
    <source>
        <dbReference type="ARBA" id="ARBA00022840"/>
    </source>
</evidence>
<dbReference type="PATRIC" id="fig|1121477.3.peg.1862"/>
<evidence type="ECO:0000313" key="13">
    <source>
        <dbReference type="EMBL" id="KKB86055.1"/>
    </source>
</evidence>
<name>A0A0F5LUM2_9HYPH</name>
<dbReference type="InterPro" id="IPR017438">
    <property type="entry name" value="ATP-NAD_kinase_N"/>
</dbReference>
<keyword evidence="11" id="KW-1208">Phospholipid metabolism</keyword>
<dbReference type="PANTHER" id="PTHR12358">
    <property type="entry name" value="SPHINGOSINE KINASE"/>
    <property type="match status" value="1"/>
</dbReference>
<dbReference type="STRING" id="1121477.SAMN02745223_03658"/>
<evidence type="ECO:0000313" key="15">
    <source>
        <dbReference type="Proteomes" id="UP000033608"/>
    </source>
</evidence>
<dbReference type="Proteomes" id="UP000033608">
    <property type="component" value="Unassembled WGS sequence"/>
</dbReference>
<dbReference type="InterPro" id="IPR050187">
    <property type="entry name" value="Lipid_Phosphate_FormReg"/>
</dbReference>
<proteinExistence type="predicted"/>
<keyword evidence="4" id="KW-0479">Metal-binding</keyword>
<dbReference type="PROSITE" id="PS50146">
    <property type="entry name" value="DAGK"/>
    <property type="match status" value="1"/>
</dbReference>
<keyword evidence="6 13" id="KW-0418">Kinase</keyword>
<dbReference type="OrthoDB" id="142078at2"/>
<evidence type="ECO:0000256" key="3">
    <source>
        <dbReference type="ARBA" id="ARBA00022679"/>
    </source>
</evidence>
<evidence type="ECO:0000256" key="1">
    <source>
        <dbReference type="ARBA" id="ARBA00001946"/>
    </source>
</evidence>
<dbReference type="InterPro" id="IPR001206">
    <property type="entry name" value="Diacylglycerol_kinase_cat_dom"/>
</dbReference>
<dbReference type="GO" id="GO:0046872">
    <property type="term" value="F:metal ion binding"/>
    <property type="evidence" value="ECO:0007669"/>
    <property type="project" value="UniProtKB-KW"/>
</dbReference>
<evidence type="ECO:0000259" key="12">
    <source>
        <dbReference type="PROSITE" id="PS50146"/>
    </source>
</evidence>
<evidence type="ECO:0000256" key="11">
    <source>
        <dbReference type="ARBA" id="ARBA00023264"/>
    </source>
</evidence>
<keyword evidence="8" id="KW-0460">Magnesium</keyword>
<dbReference type="Gene3D" id="3.40.50.10330">
    <property type="entry name" value="Probable inorganic polyphosphate/atp-NAD kinase, domain 1"/>
    <property type="match status" value="1"/>
</dbReference>
<dbReference type="GO" id="GO:0004143">
    <property type="term" value="F:ATP-dependent diacylglycerol kinase activity"/>
    <property type="evidence" value="ECO:0007669"/>
    <property type="project" value="TreeGrafter"/>
</dbReference>
<sequence>MSSARRNALMLINPNARRGSDTLDPVIARLERGGIDVKVERFHTPREVSADIERRHNEVDLVIVCGGDGTINSAAKGIMATGLPMGIMPMGTANDLARTLAIPDDLLAAADIILAGQTRRVDLGEVNGHPFFNVASMGLSADLANSLSREAKRRWGKLGYALAAARVLLKARPFSATIINRSGEVQVKTLQIAVGNGRHYGGGTVVEANAAIDDGHLDLYSLEQDNVFRLLLLLGAFRKGTHGAWEEVRTDKCVEFDIRTKREMPINTDGDLVTTTPAHFVIRPSAVAIFAPGPARPGR</sequence>
<keyword evidence="10" id="KW-0594">Phospholipid biosynthesis</keyword>
<keyword evidence="7" id="KW-0067">ATP-binding</keyword>
<dbReference type="Proteomes" id="UP000184533">
    <property type="component" value="Unassembled WGS sequence"/>
</dbReference>
<dbReference type="InterPro" id="IPR045540">
    <property type="entry name" value="YegS/DAGK_C"/>
</dbReference>
<dbReference type="RefSeq" id="WP_046134008.1">
    <property type="nucleotide sequence ID" value="NZ_FQVC01000015.1"/>
</dbReference>
<feature type="domain" description="DAGKc" evidence="12">
    <location>
        <begin position="3"/>
        <end position="130"/>
    </location>
</feature>
<evidence type="ECO:0000256" key="8">
    <source>
        <dbReference type="ARBA" id="ARBA00022842"/>
    </source>
</evidence>
<dbReference type="GO" id="GO:0005524">
    <property type="term" value="F:ATP binding"/>
    <property type="evidence" value="ECO:0007669"/>
    <property type="project" value="UniProtKB-KW"/>
</dbReference>
<evidence type="ECO:0000256" key="5">
    <source>
        <dbReference type="ARBA" id="ARBA00022741"/>
    </source>
</evidence>
<keyword evidence="2" id="KW-0444">Lipid biosynthesis</keyword>
<evidence type="ECO:0000256" key="10">
    <source>
        <dbReference type="ARBA" id="ARBA00023209"/>
    </source>
</evidence>
<keyword evidence="5" id="KW-0547">Nucleotide-binding</keyword>
<dbReference type="Gene3D" id="2.60.200.40">
    <property type="match status" value="1"/>
</dbReference>
<dbReference type="EMBL" id="FQVC01000015">
    <property type="protein sequence ID" value="SHF83590.1"/>
    <property type="molecule type" value="Genomic_DNA"/>
</dbReference>
<comment type="cofactor">
    <cofactor evidence="1">
        <name>Mg(2+)</name>
        <dbReference type="ChEBI" id="CHEBI:18420"/>
    </cofactor>
</comment>
<evidence type="ECO:0000256" key="9">
    <source>
        <dbReference type="ARBA" id="ARBA00023098"/>
    </source>
</evidence>
<reference evidence="14 16" key="2">
    <citation type="submission" date="2016-11" db="EMBL/GenBank/DDBJ databases">
        <authorList>
            <person name="Jaros S."/>
            <person name="Januszkiewicz K."/>
            <person name="Wedrychowicz H."/>
        </authorList>
    </citation>
    <scope>NUCLEOTIDE SEQUENCE [LARGE SCALE GENOMIC DNA]</scope>
    <source>
        <strain evidence="14 16">DSM 17137</strain>
    </source>
</reference>
<keyword evidence="15" id="KW-1185">Reference proteome</keyword>
<evidence type="ECO:0000313" key="14">
    <source>
        <dbReference type="EMBL" id="SHF83590.1"/>
    </source>
</evidence>
<gene>
    <name evidence="14" type="ORF">SAMN02745223_03658</name>
    <name evidence="13" type="ORF">VW29_03970</name>
</gene>
<evidence type="ECO:0000256" key="4">
    <source>
        <dbReference type="ARBA" id="ARBA00022723"/>
    </source>
</evidence>
<dbReference type="SMART" id="SM00046">
    <property type="entry name" value="DAGKc"/>
    <property type="match status" value="1"/>
</dbReference>
<organism evidence="13 15">
    <name type="scientific">Devosia limi DSM 17137</name>
    <dbReference type="NCBI Taxonomy" id="1121477"/>
    <lineage>
        <taxon>Bacteria</taxon>
        <taxon>Pseudomonadati</taxon>
        <taxon>Pseudomonadota</taxon>
        <taxon>Alphaproteobacteria</taxon>
        <taxon>Hyphomicrobiales</taxon>
        <taxon>Devosiaceae</taxon>
        <taxon>Devosia</taxon>
    </lineage>
</organism>